<dbReference type="STRING" id="1003.SAMN04488541_100662"/>
<dbReference type="PANTHER" id="PTHR24029">
    <property type="entry name" value="UVRABC SYSTEM PROTEIN B"/>
    <property type="match status" value="1"/>
</dbReference>
<evidence type="ECO:0000256" key="2">
    <source>
        <dbReference type="ARBA" id="ARBA00008533"/>
    </source>
</evidence>
<protein>
    <recommendedName>
        <fullName evidence="12 13">UvrABC system protein B</fullName>
        <shortName evidence="13">Protein UvrB</shortName>
    </recommendedName>
    <alternativeName>
        <fullName evidence="13">Excinuclease ABC subunit B</fullName>
    </alternativeName>
</protein>
<evidence type="ECO:0000256" key="7">
    <source>
        <dbReference type="ARBA" id="ARBA00022840"/>
    </source>
</evidence>
<organism evidence="19 20">
    <name type="scientific">Thermoflexibacter ruber</name>
    <dbReference type="NCBI Taxonomy" id="1003"/>
    <lineage>
        <taxon>Bacteria</taxon>
        <taxon>Pseudomonadati</taxon>
        <taxon>Bacteroidota</taxon>
        <taxon>Cytophagia</taxon>
        <taxon>Cytophagales</taxon>
        <taxon>Thermoflexibacteraceae</taxon>
        <taxon>Thermoflexibacter</taxon>
    </lineage>
</organism>
<dbReference type="NCBIfam" id="TIGR00631">
    <property type="entry name" value="uvrb"/>
    <property type="match status" value="1"/>
</dbReference>
<evidence type="ECO:0000256" key="4">
    <source>
        <dbReference type="ARBA" id="ARBA00022741"/>
    </source>
</evidence>
<name>A0A1I2D4E6_9BACT</name>
<keyword evidence="20" id="KW-1185">Reference proteome</keyword>
<sequence>MQFRLISKYAPTGDQPKAIEQLVRGIKEGERFQTLLGVTGSGKTFTMANVIAQINRPALVLSHNKTLAAQLYGELKQFFPENAVEYYISYYDYYQPEAYIASTNTYIEKDLAINEEIEKLRLSATSALMSGRNDVVVVASVSCIYGIGNPEEFSRYIIKIEQGDKISRQRFLFALVDILYSRTEAEFKRGNFRVKGDTVDIFPAYADFAYRVFFWGDEIEAIQRIEPQNGKKIADESSIAIFPANLFVTGRETLNTAIYEIQDDLVSQIKFFETEQRYIEAQRIKERTEFDLEMMRELGYCSGIENYSRYFDRRQKGQRPFCLLDYFPKDYLLLIDESHVTIPQVRAMFGGDRSRKIALVDNGFRLPSALDNRPLTFNEFEDMMGYTIFVSATPGDYEAMRCEGVVVEQIIRPTGLLDPHIEVRPSINQIDDLLEEVDITVKNGDRVLITTLTKRMAEELTDYLIKLGIKTRYIHSEVKTLDRVEILRELRLGVFDVLVGVNLLREGLDLPEVALVAIMDADKEGFLRNQRSLIQTIGRAARNVNGRVIMYADTVTESMQVAIEETNRRRKIQEDYNKANGIVPMTVKKSTEAILQQTKVADAKKEAKQYYIEPEEAGYGIAADPVVNYMSAKDIDKLIMQTQKQMEKAAKELDFIEAARLRDELLALKKKKEEKA</sequence>
<comment type="subunit">
    <text evidence="11 13 14">Forms a heterotetramer with UvrA during the search for lesions. Interacts with UvrC in an incision complex.</text>
</comment>
<dbReference type="GO" id="GO:0009381">
    <property type="term" value="F:excinuclease ABC activity"/>
    <property type="evidence" value="ECO:0007669"/>
    <property type="project" value="UniProtKB-UniRule"/>
</dbReference>
<evidence type="ECO:0000256" key="6">
    <source>
        <dbReference type="ARBA" id="ARBA00022769"/>
    </source>
</evidence>
<evidence type="ECO:0000256" key="5">
    <source>
        <dbReference type="ARBA" id="ARBA00022763"/>
    </source>
</evidence>
<dbReference type="SMART" id="SM00490">
    <property type="entry name" value="HELICc"/>
    <property type="match status" value="1"/>
</dbReference>
<dbReference type="CDD" id="cd17916">
    <property type="entry name" value="DEXHc_UvrB"/>
    <property type="match status" value="1"/>
</dbReference>
<dbReference type="Pfam" id="PF12344">
    <property type="entry name" value="UvrB"/>
    <property type="match status" value="1"/>
</dbReference>
<feature type="domain" description="Helicase C-terminal" evidence="18">
    <location>
        <begin position="429"/>
        <end position="591"/>
    </location>
</feature>
<comment type="domain">
    <text evidence="13">The beta-hairpin motif is involved in DNA binding.</text>
</comment>
<evidence type="ECO:0000256" key="13">
    <source>
        <dbReference type="HAMAP-Rule" id="MF_00204"/>
    </source>
</evidence>
<dbReference type="CDD" id="cd18790">
    <property type="entry name" value="SF2_C_UvrB"/>
    <property type="match status" value="1"/>
</dbReference>
<dbReference type="SMART" id="SM00487">
    <property type="entry name" value="DEXDc"/>
    <property type="match status" value="1"/>
</dbReference>
<reference evidence="19 20" key="1">
    <citation type="submission" date="2016-10" db="EMBL/GenBank/DDBJ databases">
        <authorList>
            <person name="de Groot N.N."/>
        </authorList>
    </citation>
    <scope>NUCLEOTIDE SEQUENCE [LARGE SCALE GENOMIC DNA]</scope>
    <source>
        <strain>GEY</strain>
        <strain evidence="20">DSM 9560</strain>
    </source>
</reference>
<dbReference type="RefSeq" id="WP_091540979.1">
    <property type="nucleotide sequence ID" value="NZ_FONY01000006.1"/>
</dbReference>
<keyword evidence="9 13" id="KW-0234">DNA repair</keyword>
<dbReference type="PROSITE" id="PS50151">
    <property type="entry name" value="UVR"/>
    <property type="match status" value="1"/>
</dbReference>
<dbReference type="InterPro" id="IPR024759">
    <property type="entry name" value="UvrB_YAD/RRR_dom"/>
</dbReference>
<dbReference type="SUPFAM" id="SSF52540">
    <property type="entry name" value="P-loop containing nucleoside triphosphate hydrolases"/>
    <property type="match status" value="2"/>
</dbReference>
<dbReference type="SUPFAM" id="SSF46600">
    <property type="entry name" value="C-terminal UvrC-binding domain of UvrB"/>
    <property type="match status" value="1"/>
</dbReference>
<dbReference type="InterPro" id="IPR004807">
    <property type="entry name" value="UvrB"/>
</dbReference>
<evidence type="ECO:0000256" key="15">
    <source>
        <dbReference type="SAM" id="Coils"/>
    </source>
</evidence>
<dbReference type="PROSITE" id="PS51192">
    <property type="entry name" value="HELICASE_ATP_BIND_1"/>
    <property type="match status" value="1"/>
</dbReference>
<dbReference type="Gene3D" id="3.40.50.300">
    <property type="entry name" value="P-loop containing nucleotide triphosphate hydrolases"/>
    <property type="match status" value="3"/>
</dbReference>
<dbReference type="GO" id="GO:0005737">
    <property type="term" value="C:cytoplasm"/>
    <property type="evidence" value="ECO:0007669"/>
    <property type="project" value="UniProtKB-SubCell"/>
</dbReference>
<comment type="subcellular location">
    <subcellularLocation>
        <location evidence="1 13 14">Cytoplasm</location>
    </subcellularLocation>
</comment>
<dbReference type="Proteomes" id="UP000199513">
    <property type="component" value="Unassembled WGS sequence"/>
</dbReference>
<dbReference type="AlphaFoldDB" id="A0A1I2D4E6"/>
<dbReference type="InterPro" id="IPR041471">
    <property type="entry name" value="UvrB_inter"/>
</dbReference>
<feature type="binding site" evidence="13">
    <location>
        <begin position="37"/>
        <end position="44"/>
    </location>
    <ligand>
        <name>ATP</name>
        <dbReference type="ChEBI" id="CHEBI:30616"/>
    </ligand>
</feature>
<dbReference type="EMBL" id="FONY01000006">
    <property type="protein sequence ID" value="SFE75427.1"/>
    <property type="molecule type" value="Genomic_DNA"/>
</dbReference>
<accession>A0A1I2D4E6</accession>
<proteinExistence type="inferred from homology"/>
<feature type="domain" description="UVR" evidence="16">
    <location>
        <begin position="636"/>
        <end position="671"/>
    </location>
</feature>
<dbReference type="PANTHER" id="PTHR24029:SF0">
    <property type="entry name" value="UVRABC SYSTEM PROTEIN B"/>
    <property type="match status" value="1"/>
</dbReference>
<dbReference type="Pfam" id="PF04851">
    <property type="entry name" value="ResIII"/>
    <property type="match status" value="1"/>
</dbReference>
<dbReference type="NCBIfam" id="NF003673">
    <property type="entry name" value="PRK05298.1"/>
    <property type="match status" value="1"/>
</dbReference>
<dbReference type="GO" id="GO:0009432">
    <property type="term" value="P:SOS response"/>
    <property type="evidence" value="ECO:0007669"/>
    <property type="project" value="UniProtKB-UniRule"/>
</dbReference>
<keyword evidence="6 13" id="KW-0228">DNA excision</keyword>
<feature type="domain" description="Helicase ATP-binding" evidence="17">
    <location>
        <begin position="24"/>
        <end position="202"/>
    </location>
</feature>
<evidence type="ECO:0000256" key="1">
    <source>
        <dbReference type="ARBA" id="ARBA00004496"/>
    </source>
</evidence>
<keyword evidence="15" id="KW-0175">Coiled coil</keyword>
<evidence type="ECO:0000259" key="17">
    <source>
        <dbReference type="PROSITE" id="PS51192"/>
    </source>
</evidence>
<evidence type="ECO:0000256" key="14">
    <source>
        <dbReference type="RuleBase" id="RU003587"/>
    </source>
</evidence>
<dbReference type="InterPro" id="IPR001650">
    <property type="entry name" value="Helicase_C-like"/>
</dbReference>
<evidence type="ECO:0000256" key="12">
    <source>
        <dbReference type="ARBA" id="ARBA00029504"/>
    </source>
</evidence>
<gene>
    <name evidence="13" type="primary">uvrB</name>
    <name evidence="19" type="ORF">SAMN04488541_100662</name>
</gene>
<evidence type="ECO:0000256" key="11">
    <source>
        <dbReference type="ARBA" id="ARBA00026033"/>
    </source>
</evidence>
<dbReference type="Pfam" id="PF17757">
    <property type="entry name" value="UvrB_inter"/>
    <property type="match status" value="1"/>
</dbReference>
<evidence type="ECO:0000256" key="3">
    <source>
        <dbReference type="ARBA" id="ARBA00022490"/>
    </source>
</evidence>
<dbReference type="HAMAP" id="MF_00204">
    <property type="entry name" value="UvrB"/>
    <property type="match status" value="1"/>
</dbReference>
<dbReference type="OrthoDB" id="9806651at2"/>
<evidence type="ECO:0000313" key="20">
    <source>
        <dbReference type="Proteomes" id="UP000199513"/>
    </source>
</evidence>
<evidence type="ECO:0000256" key="9">
    <source>
        <dbReference type="ARBA" id="ARBA00023204"/>
    </source>
</evidence>
<keyword evidence="3 13" id="KW-0963">Cytoplasm</keyword>
<feature type="short sequence motif" description="Beta-hairpin" evidence="13">
    <location>
        <begin position="90"/>
        <end position="113"/>
    </location>
</feature>
<dbReference type="GO" id="GO:0009380">
    <property type="term" value="C:excinuclease repair complex"/>
    <property type="evidence" value="ECO:0007669"/>
    <property type="project" value="InterPro"/>
</dbReference>
<keyword evidence="5 13" id="KW-0227">DNA damage</keyword>
<comment type="similarity">
    <text evidence="2 13 14">Belongs to the UvrB family.</text>
</comment>
<dbReference type="Gene3D" id="4.10.860.10">
    <property type="entry name" value="UVR domain"/>
    <property type="match status" value="1"/>
</dbReference>
<feature type="coiled-coil region" evidence="15">
    <location>
        <begin position="632"/>
        <end position="659"/>
    </location>
</feature>
<dbReference type="GO" id="GO:0005524">
    <property type="term" value="F:ATP binding"/>
    <property type="evidence" value="ECO:0007669"/>
    <property type="project" value="UniProtKB-UniRule"/>
</dbReference>
<keyword evidence="8 13" id="KW-0267">Excision nuclease</keyword>
<keyword evidence="4 13" id="KW-0547">Nucleotide-binding</keyword>
<evidence type="ECO:0000313" key="19">
    <source>
        <dbReference type="EMBL" id="SFE75427.1"/>
    </source>
</evidence>
<keyword evidence="10 13" id="KW-0742">SOS response</keyword>
<dbReference type="Pfam" id="PF02151">
    <property type="entry name" value="UVR"/>
    <property type="match status" value="1"/>
</dbReference>
<dbReference type="GO" id="GO:0016887">
    <property type="term" value="F:ATP hydrolysis activity"/>
    <property type="evidence" value="ECO:0007669"/>
    <property type="project" value="InterPro"/>
</dbReference>
<evidence type="ECO:0000256" key="10">
    <source>
        <dbReference type="ARBA" id="ARBA00023236"/>
    </source>
</evidence>
<evidence type="ECO:0000256" key="8">
    <source>
        <dbReference type="ARBA" id="ARBA00022881"/>
    </source>
</evidence>
<dbReference type="PROSITE" id="PS51194">
    <property type="entry name" value="HELICASE_CTER"/>
    <property type="match status" value="1"/>
</dbReference>
<dbReference type="InterPro" id="IPR001943">
    <property type="entry name" value="UVR_dom"/>
</dbReference>
<comment type="function">
    <text evidence="13">The UvrABC repair system catalyzes the recognition and processing of DNA lesions. A damage recognition complex composed of 2 UvrA and 2 UvrB subunits scans DNA for abnormalities. Upon binding of the UvrA(2)B(2) complex to a putative damaged site, the DNA wraps around one UvrB monomer. DNA wrap is dependent on ATP binding by UvrB and probably causes local melting of the DNA helix, facilitating insertion of UvrB beta-hairpin between the DNA strands. Then UvrB probes one DNA strand for the presence of a lesion. If a lesion is found the UvrA subunits dissociate and the UvrB-DNA preincision complex is formed. This complex is subsequently bound by UvrC and the second UvrB is released. If no lesion is found, the DNA wraps around the other UvrB subunit that will check the other stand for damage.</text>
</comment>
<evidence type="ECO:0000259" key="18">
    <source>
        <dbReference type="PROSITE" id="PS51194"/>
    </source>
</evidence>
<dbReference type="Pfam" id="PF00271">
    <property type="entry name" value="Helicase_C"/>
    <property type="match status" value="1"/>
</dbReference>
<dbReference type="InterPro" id="IPR027417">
    <property type="entry name" value="P-loop_NTPase"/>
</dbReference>
<keyword evidence="7 13" id="KW-0067">ATP-binding</keyword>
<dbReference type="GO" id="GO:0003677">
    <property type="term" value="F:DNA binding"/>
    <property type="evidence" value="ECO:0007669"/>
    <property type="project" value="UniProtKB-UniRule"/>
</dbReference>
<evidence type="ECO:0000259" key="16">
    <source>
        <dbReference type="PROSITE" id="PS50151"/>
    </source>
</evidence>
<dbReference type="InterPro" id="IPR036876">
    <property type="entry name" value="UVR_dom_sf"/>
</dbReference>
<dbReference type="InterPro" id="IPR006935">
    <property type="entry name" value="Helicase/UvrB_N"/>
</dbReference>
<dbReference type="InterPro" id="IPR014001">
    <property type="entry name" value="Helicase_ATP-bd"/>
</dbReference>
<dbReference type="GO" id="GO:0006289">
    <property type="term" value="P:nucleotide-excision repair"/>
    <property type="evidence" value="ECO:0007669"/>
    <property type="project" value="UniProtKB-UniRule"/>
</dbReference>